<proteinExistence type="predicted"/>
<organism evidence="1 2">
    <name type="scientific">Oryza meyeriana var. granulata</name>
    <dbReference type="NCBI Taxonomy" id="110450"/>
    <lineage>
        <taxon>Eukaryota</taxon>
        <taxon>Viridiplantae</taxon>
        <taxon>Streptophyta</taxon>
        <taxon>Embryophyta</taxon>
        <taxon>Tracheophyta</taxon>
        <taxon>Spermatophyta</taxon>
        <taxon>Magnoliopsida</taxon>
        <taxon>Liliopsida</taxon>
        <taxon>Poales</taxon>
        <taxon>Poaceae</taxon>
        <taxon>BOP clade</taxon>
        <taxon>Oryzoideae</taxon>
        <taxon>Oryzeae</taxon>
        <taxon>Oryzinae</taxon>
        <taxon>Oryza</taxon>
        <taxon>Oryza meyeriana</taxon>
    </lineage>
</organism>
<accession>A0A6G1D4M1</accession>
<name>A0A6G1D4M1_9ORYZ</name>
<reference evidence="1 2" key="1">
    <citation type="submission" date="2019-11" db="EMBL/GenBank/DDBJ databases">
        <title>Whole genome sequence of Oryza granulata.</title>
        <authorList>
            <person name="Li W."/>
        </authorList>
    </citation>
    <scope>NUCLEOTIDE SEQUENCE [LARGE SCALE GENOMIC DNA]</scope>
    <source>
        <strain evidence="2">cv. Menghai</strain>
        <tissue evidence="1">Leaf</tissue>
    </source>
</reference>
<evidence type="ECO:0000313" key="2">
    <source>
        <dbReference type="Proteomes" id="UP000479710"/>
    </source>
</evidence>
<feature type="non-terminal residue" evidence="1">
    <location>
        <position position="78"/>
    </location>
</feature>
<comment type="caution">
    <text evidence="1">The sequence shown here is derived from an EMBL/GenBank/DDBJ whole genome shotgun (WGS) entry which is preliminary data.</text>
</comment>
<evidence type="ECO:0000313" key="1">
    <source>
        <dbReference type="EMBL" id="KAF0907252.1"/>
    </source>
</evidence>
<protein>
    <submittedName>
        <fullName evidence="1">Uncharacterized protein</fullName>
    </submittedName>
</protein>
<dbReference type="EMBL" id="SPHZ02000007">
    <property type="protein sequence ID" value="KAF0907252.1"/>
    <property type="molecule type" value="Genomic_DNA"/>
</dbReference>
<sequence length="78" mass="8349">VTCTANLIKVSSGVSSVEKLQLICLKVFVSLALLDGQTVLFVCSGIAVPCKGDITRLLTSASLLKAFNDKRKDHDNLK</sequence>
<feature type="non-terminal residue" evidence="1">
    <location>
        <position position="1"/>
    </location>
</feature>
<gene>
    <name evidence="1" type="ORF">E2562_015755</name>
</gene>
<dbReference type="Proteomes" id="UP000479710">
    <property type="component" value="Unassembled WGS sequence"/>
</dbReference>
<keyword evidence="2" id="KW-1185">Reference proteome</keyword>
<dbReference type="OrthoDB" id="687092at2759"/>
<dbReference type="AlphaFoldDB" id="A0A6G1D4M1"/>